<sequence>SCESMFRNTISLSSTYSTRINFTAADFFHHSQKISILNWIKCDQSSQEDDNEVLSFPIHHKHAGDSHLSPVQTFDDIEQLDIEKTILDAFNQALKLTQPLEISKLLKEHDIFELNSLSKYVFQELNSSSRMFDYPVQTIDDDTNEFNLKAEEDNENENTANNLSDDEETMDDIELEEDENNYSMTTINTFQWYKNLRQYGTLSTRFLF</sequence>
<protein>
    <submittedName>
        <fullName evidence="1">Uncharacterized protein</fullName>
    </submittedName>
</protein>
<evidence type="ECO:0000313" key="1">
    <source>
        <dbReference type="EMBL" id="CAF4219539.1"/>
    </source>
</evidence>
<proteinExistence type="predicted"/>
<evidence type="ECO:0000313" key="2">
    <source>
        <dbReference type="Proteomes" id="UP000663836"/>
    </source>
</evidence>
<organism evidence="1 2">
    <name type="scientific">Rotaria sordida</name>
    <dbReference type="NCBI Taxonomy" id="392033"/>
    <lineage>
        <taxon>Eukaryota</taxon>
        <taxon>Metazoa</taxon>
        <taxon>Spiralia</taxon>
        <taxon>Gnathifera</taxon>
        <taxon>Rotifera</taxon>
        <taxon>Eurotatoria</taxon>
        <taxon>Bdelloidea</taxon>
        <taxon>Philodinida</taxon>
        <taxon>Philodinidae</taxon>
        <taxon>Rotaria</taxon>
    </lineage>
</organism>
<feature type="non-terminal residue" evidence="1">
    <location>
        <position position="1"/>
    </location>
</feature>
<accession>A0A820C8C9</accession>
<dbReference type="AlphaFoldDB" id="A0A820C8C9"/>
<dbReference type="EMBL" id="CAJOBD010017054">
    <property type="protein sequence ID" value="CAF4219539.1"/>
    <property type="molecule type" value="Genomic_DNA"/>
</dbReference>
<dbReference type="Proteomes" id="UP000663836">
    <property type="component" value="Unassembled WGS sequence"/>
</dbReference>
<reference evidence="1" key="1">
    <citation type="submission" date="2021-02" db="EMBL/GenBank/DDBJ databases">
        <authorList>
            <person name="Nowell W R."/>
        </authorList>
    </citation>
    <scope>NUCLEOTIDE SEQUENCE</scope>
</reference>
<name>A0A820C8C9_9BILA</name>
<gene>
    <name evidence="1" type="ORF">JBS370_LOCUS37378</name>
</gene>
<comment type="caution">
    <text evidence="1">The sequence shown here is derived from an EMBL/GenBank/DDBJ whole genome shotgun (WGS) entry which is preliminary data.</text>
</comment>